<evidence type="ECO:0000313" key="2">
    <source>
        <dbReference type="Proteomes" id="UP000269721"/>
    </source>
</evidence>
<gene>
    <name evidence="1" type="ORF">BDK51DRAFT_33495</name>
</gene>
<evidence type="ECO:0000313" key="1">
    <source>
        <dbReference type="EMBL" id="RKO90204.1"/>
    </source>
</evidence>
<dbReference type="AlphaFoldDB" id="A0A4P9WCH4"/>
<dbReference type="Proteomes" id="UP000269721">
    <property type="component" value="Unassembled WGS sequence"/>
</dbReference>
<reference evidence="2" key="1">
    <citation type="journal article" date="2018" name="Nat. Microbiol.">
        <title>Leveraging single-cell genomics to expand the fungal tree of life.</title>
        <authorList>
            <person name="Ahrendt S.R."/>
            <person name="Quandt C.A."/>
            <person name="Ciobanu D."/>
            <person name="Clum A."/>
            <person name="Salamov A."/>
            <person name="Andreopoulos B."/>
            <person name="Cheng J.F."/>
            <person name="Woyke T."/>
            <person name="Pelin A."/>
            <person name="Henrissat B."/>
            <person name="Reynolds N.K."/>
            <person name="Benny G.L."/>
            <person name="Smith M.E."/>
            <person name="James T.Y."/>
            <person name="Grigoriev I.V."/>
        </authorList>
    </citation>
    <scope>NUCLEOTIDE SEQUENCE [LARGE SCALE GENOMIC DNA]</scope>
</reference>
<sequence>MSLLLFDKGVISQTYLNTTDPQGTDGAVPAVVACVCAGQPRPPPAPYQHEGILDFDSDNELSNLEEDEAKENLQPQPECNSAPAAVYDGGVKAEEEERRKSNSPEKHATVTAVEHVGVTTGSMVRGPVVTESTVRRSVLAKWINNMKTIITSNDGILSVANQVICVKAFAEGHFMSRVSFLGHFRLHNPGTDTSQHLIVPRGPYEKTMLLLVWFDSLIHTEGNTHPESGIIYPPASNPKALLYNNYLDHYNHVNTFSCAQFYHI</sequence>
<name>A0A4P9WCH4_9FUNG</name>
<dbReference type="EMBL" id="KZ995675">
    <property type="protein sequence ID" value="RKO90204.1"/>
    <property type="molecule type" value="Genomic_DNA"/>
</dbReference>
<accession>A0A4P9WCH4</accession>
<protein>
    <submittedName>
        <fullName evidence="1">Uncharacterized protein</fullName>
    </submittedName>
</protein>
<organism evidence="1 2">
    <name type="scientific">Blyttiomyces helicus</name>
    <dbReference type="NCBI Taxonomy" id="388810"/>
    <lineage>
        <taxon>Eukaryota</taxon>
        <taxon>Fungi</taxon>
        <taxon>Fungi incertae sedis</taxon>
        <taxon>Chytridiomycota</taxon>
        <taxon>Chytridiomycota incertae sedis</taxon>
        <taxon>Chytridiomycetes</taxon>
        <taxon>Chytridiomycetes incertae sedis</taxon>
        <taxon>Blyttiomyces</taxon>
    </lineage>
</organism>
<keyword evidence="2" id="KW-1185">Reference proteome</keyword>
<proteinExistence type="predicted"/>